<sequence length="253" mass="25907">MLAPGFPAPAGPTTRGSAMGLFSKGRSGRKSGAGDESALTAAGTAAPENGVTARVVRTITDLGLDGRGPFCSARAVADSALKRADGDVDRAIRAVTKSATRGGAAGGVVTGVGGFATMPVALPANLVEFYVQATRLVGAIATLRGYDVSEQQIRTAVVLTLVGSDAEDVLRRAGISTGTGRVTALALRRLPASSMMMVNKAIGFRLLRGVAERFLTRLGRLVPLAGGAVGGVLDAWMMRRIAANARRQFPTTA</sequence>
<feature type="compositionally biased region" description="Pro residues" evidence="1">
    <location>
        <begin position="1"/>
        <end position="10"/>
    </location>
</feature>
<evidence type="ECO:0000313" key="2">
    <source>
        <dbReference type="EMBL" id="PWD49747.1"/>
    </source>
</evidence>
<dbReference type="InterPro" id="IPR024787">
    <property type="entry name" value="EcsC"/>
</dbReference>
<evidence type="ECO:0000313" key="3">
    <source>
        <dbReference type="Proteomes" id="UP000245166"/>
    </source>
</evidence>
<reference evidence="2 3" key="1">
    <citation type="submission" date="2018-03" db="EMBL/GenBank/DDBJ databases">
        <title>Genome assembly of novel Miniimonas species PCH200.</title>
        <authorList>
            <person name="Thakur V."/>
            <person name="Kumar V."/>
            <person name="Singh D."/>
        </authorList>
    </citation>
    <scope>NUCLEOTIDE SEQUENCE [LARGE SCALE GENOMIC DNA]</scope>
    <source>
        <strain evidence="2 3">PCH200</strain>
    </source>
</reference>
<feature type="region of interest" description="Disordered" evidence="1">
    <location>
        <begin position="1"/>
        <end position="44"/>
    </location>
</feature>
<comment type="caution">
    <text evidence="2">The sequence shown here is derived from an EMBL/GenBank/DDBJ whole genome shotgun (WGS) entry which is preliminary data.</text>
</comment>
<accession>A0A2U1ZRZ2</accession>
<dbReference type="Proteomes" id="UP000245166">
    <property type="component" value="Unassembled WGS sequence"/>
</dbReference>
<organism evidence="2 3">
    <name type="scientific">Serinibacter arcticus</name>
    <dbReference type="NCBI Taxonomy" id="1655435"/>
    <lineage>
        <taxon>Bacteria</taxon>
        <taxon>Bacillati</taxon>
        <taxon>Actinomycetota</taxon>
        <taxon>Actinomycetes</taxon>
        <taxon>Micrococcales</taxon>
        <taxon>Beutenbergiaceae</taxon>
        <taxon>Serinibacter</taxon>
    </lineage>
</organism>
<evidence type="ECO:0000256" key="1">
    <source>
        <dbReference type="SAM" id="MobiDB-lite"/>
    </source>
</evidence>
<dbReference type="AlphaFoldDB" id="A0A2U1ZRZ2"/>
<evidence type="ECO:0008006" key="4">
    <source>
        <dbReference type="Google" id="ProtNLM"/>
    </source>
</evidence>
<keyword evidence="3" id="KW-1185">Reference proteome</keyword>
<dbReference type="EMBL" id="PYHR01000002">
    <property type="protein sequence ID" value="PWD49747.1"/>
    <property type="molecule type" value="Genomic_DNA"/>
</dbReference>
<dbReference type="Pfam" id="PF12787">
    <property type="entry name" value="EcsC"/>
    <property type="match status" value="1"/>
</dbReference>
<protein>
    <recommendedName>
        <fullName evidence="4">2,4-dihydroxyhept-2-ene-1,7-dioic acid aldolase</fullName>
    </recommendedName>
</protein>
<proteinExistence type="predicted"/>
<gene>
    <name evidence="2" type="ORF">C8046_02555</name>
</gene>
<name>A0A2U1ZRZ2_9MICO</name>